<dbReference type="InterPro" id="IPR009078">
    <property type="entry name" value="Ferritin-like_SF"/>
</dbReference>
<feature type="transmembrane region" description="Helical" evidence="5">
    <location>
        <begin position="266"/>
        <end position="287"/>
    </location>
</feature>
<proteinExistence type="predicted"/>
<organism evidence="6 7">
    <name type="scientific">Brachyspira intermedia (strain ATCC 51140 / PWS/A)</name>
    <name type="common">Serpulina intermedia</name>
    <dbReference type="NCBI Taxonomy" id="1045858"/>
    <lineage>
        <taxon>Bacteria</taxon>
        <taxon>Pseudomonadati</taxon>
        <taxon>Spirochaetota</taxon>
        <taxon>Spirochaetia</taxon>
        <taxon>Brachyspirales</taxon>
        <taxon>Brachyspiraceae</taxon>
        <taxon>Brachyspira</taxon>
    </lineage>
</organism>
<dbReference type="GO" id="GO:0030026">
    <property type="term" value="P:intracellular manganese ion homeostasis"/>
    <property type="evidence" value="ECO:0007669"/>
    <property type="project" value="InterPro"/>
</dbReference>
<dbReference type="KEGG" id="bip:Bint_0008"/>
<feature type="transmembrane region" description="Helical" evidence="5">
    <location>
        <begin position="232"/>
        <end position="254"/>
    </location>
</feature>
<evidence type="ECO:0000256" key="2">
    <source>
        <dbReference type="ARBA" id="ARBA00022692"/>
    </source>
</evidence>
<dbReference type="InterPro" id="IPR008217">
    <property type="entry name" value="Ccc1_fam"/>
</dbReference>
<feature type="transmembrane region" description="Helical" evidence="5">
    <location>
        <begin position="74"/>
        <end position="93"/>
    </location>
</feature>
<name>G0ENX0_BRAIP</name>
<dbReference type="Proteomes" id="UP000008522">
    <property type="component" value="Chromosome"/>
</dbReference>
<evidence type="ECO:0000313" key="7">
    <source>
        <dbReference type="Proteomes" id="UP000008522"/>
    </source>
</evidence>
<reference evidence="6 7" key="1">
    <citation type="journal article" date="2011" name="BMC Genomics">
        <title>Complete genome sequence of Brachyspira intermedia reveals unique genomic features in Brachyspira species and phage-mediated horizontal gene transfer.</title>
        <authorList>
            <person name="Hafstrom T."/>
            <person name="Jansson D.S."/>
            <person name="Segerman B."/>
        </authorList>
    </citation>
    <scope>NUCLEOTIDE SEQUENCE [LARGE SCALE GENOMIC DNA]</scope>
    <source>
        <strain evidence="7">ATCC 51140 / PWS/A</strain>
    </source>
</reference>
<dbReference type="EMBL" id="CP002874">
    <property type="protein sequence ID" value="AEM20644.1"/>
    <property type="molecule type" value="Genomic_DNA"/>
</dbReference>
<dbReference type="CDD" id="cd02431">
    <property type="entry name" value="Ferritin_CCC1_C"/>
    <property type="match status" value="1"/>
</dbReference>
<dbReference type="AlphaFoldDB" id="G0ENX0"/>
<sequence length="295" mass="33168">MKMDNNISKSTMKLLLEMQQNEVTEHAVYLNLVKFVKKEDDRKVLENIAKEEYAHSKILEKYTNKKLKPQRLKVLKYFILSFILGYTFVIKIMEGGEKNAENIYSKIVSEVPDAKKIAFDEDEHENKLISILDEDRLKYAGSMVLGLSDALVEISGTLAGLSFALQNNKLVALSGIITGISATLSMASSEYLSAKAEGDKNAFKSCSYTGIMYLITVTLLILPYLIFPSNHYLYALITMLCIVVLIIFFFTYYISVAKSLPFKKRFIEMAGISLTVAGISFLIGLLVKQFLGIDI</sequence>
<gene>
    <name evidence="6" type="ordered locus">Bint_0008</name>
</gene>
<protein>
    <submittedName>
        <fullName evidence="6">Ferritin CCC1 C, Ferritin CCC1 like C</fullName>
    </submittedName>
</protein>
<accession>G0ENX0</accession>
<evidence type="ECO:0000313" key="6">
    <source>
        <dbReference type="EMBL" id="AEM20644.1"/>
    </source>
</evidence>
<dbReference type="HOGENOM" id="CLU_065373_1_0_12"/>
<evidence type="ECO:0000256" key="4">
    <source>
        <dbReference type="ARBA" id="ARBA00023136"/>
    </source>
</evidence>
<keyword evidence="3 5" id="KW-1133">Transmembrane helix</keyword>
<feature type="transmembrane region" description="Helical" evidence="5">
    <location>
        <begin position="170"/>
        <end position="194"/>
    </location>
</feature>
<dbReference type="SUPFAM" id="SSF47240">
    <property type="entry name" value="Ferritin-like"/>
    <property type="match status" value="1"/>
</dbReference>
<dbReference type="PATRIC" id="fig|1045858.4.peg.8"/>
<evidence type="ECO:0000256" key="1">
    <source>
        <dbReference type="ARBA" id="ARBA00004127"/>
    </source>
</evidence>
<dbReference type="eggNOG" id="COG1633">
    <property type="taxonomic scope" value="Bacteria"/>
</dbReference>
<dbReference type="eggNOG" id="COG1814">
    <property type="taxonomic scope" value="Bacteria"/>
</dbReference>
<dbReference type="CDD" id="cd01044">
    <property type="entry name" value="Ferritin_CCC1_N"/>
    <property type="match status" value="1"/>
</dbReference>
<dbReference type="GO" id="GO:0005384">
    <property type="term" value="F:manganese ion transmembrane transporter activity"/>
    <property type="evidence" value="ECO:0007669"/>
    <property type="project" value="InterPro"/>
</dbReference>
<keyword evidence="4 5" id="KW-0472">Membrane</keyword>
<evidence type="ECO:0000256" key="3">
    <source>
        <dbReference type="ARBA" id="ARBA00022989"/>
    </source>
</evidence>
<comment type="subcellular location">
    <subcellularLocation>
        <location evidence="1">Endomembrane system</location>
        <topology evidence="1">Multi-pass membrane protein</topology>
    </subcellularLocation>
</comment>
<feature type="transmembrane region" description="Helical" evidence="5">
    <location>
        <begin position="206"/>
        <end position="226"/>
    </location>
</feature>
<keyword evidence="2 5" id="KW-0812">Transmembrane</keyword>
<keyword evidence="7" id="KW-1185">Reference proteome</keyword>
<dbReference type="GO" id="GO:0012505">
    <property type="term" value="C:endomembrane system"/>
    <property type="evidence" value="ECO:0007669"/>
    <property type="project" value="UniProtKB-SubCell"/>
</dbReference>
<dbReference type="Pfam" id="PF01988">
    <property type="entry name" value="VIT1"/>
    <property type="match status" value="1"/>
</dbReference>
<evidence type="ECO:0000256" key="5">
    <source>
        <dbReference type="SAM" id="Phobius"/>
    </source>
</evidence>
<dbReference type="InterPro" id="IPR039376">
    <property type="entry name" value="Ferritin_CCC1_N"/>
</dbReference>